<proteinExistence type="predicted"/>
<keyword evidence="2" id="KW-1185">Reference proteome</keyword>
<name>A1RRX5_PYRIL</name>
<dbReference type="KEGG" id="pis:Pisl_0529"/>
<evidence type="ECO:0000313" key="2">
    <source>
        <dbReference type="Proteomes" id="UP000002595"/>
    </source>
</evidence>
<dbReference type="Proteomes" id="UP000002595">
    <property type="component" value="Chromosome"/>
</dbReference>
<dbReference type="eggNOG" id="arCOG05670">
    <property type="taxonomic scope" value="Archaea"/>
</dbReference>
<dbReference type="AlphaFoldDB" id="A1RRX5"/>
<dbReference type="STRING" id="384616.Pisl_0529"/>
<organism evidence="1 2">
    <name type="scientific">Pyrobaculum islandicum (strain DSM 4184 / JCM 9189 / GEO3)</name>
    <dbReference type="NCBI Taxonomy" id="384616"/>
    <lineage>
        <taxon>Archaea</taxon>
        <taxon>Thermoproteota</taxon>
        <taxon>Thermoprotei</taxon>
        <taxon>Thermoproteales</taxon>
        <taxon>Thermoproteaceae</taxon>
        <taxon>Pyrobaculum</taxon>
    </lineage>
</organism>
<evidence type="ECO:0000313" key="1">
    <source>
        <dbReference type="EMBL" id="ABL87707.1"/>
    </source>
</evidence>
<dbReference type="OrthoDB" id="27428at2157"/>
<protein>
    <submittedName>
        <fullName evidence="1">Uncharacterized protein</fullName>
    </submittedName>
</protein>
<gene>
    <name evidence="1" type="ordered locus">Pisl_0529</name>
</gene>
<dbReference type="EMBL" id="CP000504">
    <property type="protein sequence ID" value="ABL87707.1"/>
    <property type="molecule type" value="Genomic_DNA"/>
</dbReference>
<dbReference type="GeneID" id="4618025"/>
<dbReference type="RefSeq" id="WP_011762284.1">
    <property type="nucleotide sequence ID" value="NC_008701.1"/>
</dbReference>
<reference evidence="1" key="1">
    <citation type="submission" date="2006-12" db="EMBL/GenBank/DDBJ databases">
        <title>Complete sequence of Pyrobaculum islandicum DSM 4184.</title>
        <authorList>
            <person name="Copeland A."/>
            <person name="Lucas S."/>
            <person name="Lapidus A."/>
            <person name="Barry K."/>
            <person name="Detter J.C."/>
            <person name="Glavina del Rio T."/>
            <person name="Dalin E."/>
            <person name="Tice H."/>
            <person name="Pitluck S."/>
            <person name="Meincke L."/>
            <person name="Brettin T."/>
            <person name="Bruce D."/>
            <person name="Han C."/>
            <person name="Tapia R."/>
            <person name="Gilna P."/>
            <person name="Schmutz J."/>
            <person name="Larimer F."/>
            <person name="Land M."/>
            <person name="Hauser L."/>
            <person name="Kyrpides N."/>
            <person name="Mikhailova N."/>
            <person name="Cozen A.E."/>
            <person name="Fitz-Gibbon S.T."/>
            <person name="House C.H."/>
            <person name="Saltikov C."/>
            <person name="Lowe T."/>
            <person name="Richardson P."/>
        </authorList>
    </citation>
    <scope>NUCLEOTIDE SEQUENCE [LARGE SCALE GENOMIC DNA]</scope>
    <source>
        <strain evidence="1">DSM 4184</strain>
    </source>
</reference>
<sequence length="168" mass="19280">MSAHNVVVGIISEALVDLLKRMCECEKLKELHVKDFELAKVADEVTKAISEGREGDFGPVVVRLQKKFLGRREIKVWLFGREIDVDSLLSEISKAKSRVSWLLNDCSDQALIETLYKYEDRYLIEVVQRNFNEIRKVCSREVPKLVFGDVPTYVIEGVTRGIETYLSK</sequence>
<dbReference type="HOGENOM" id="CLU_1575036_0_0_2"/>
<accession>A1RRX5</accession>